<comment type="cofactor">
    <cofactor evidence="8 10">
        <name>Zn(2+)</name>
        <dbReference type="ChEBI" id="CHEBI:29105"/>
    </cofactor>
    <text evidence="8 10">Binds 1 zinc ion per subunit.</text>
</comment>
<dbReference type="PANTHER" id="PTHR12589">
    <property type="entry name" value="PYRUVOYL TETRAHYDROBIOPTERIN SYNTHASE"/>
    <property type="match status" value="1"/>
</dbReference>
<evidence type="ECO:0000256" key="4">
    <source>
        <dbReference type="ARBA" id="ARBA00022723"/>
    </source>
</evidence>
<keyword evidence="6 8" id="KW-0456">Lyase</keyword>
<evidence type="ECO:0000256" key="10">
    <source>
        <dbReference type="PIRSR" id="PIRSR006113-2"/>
    </source>
</evidence>
<evidence type="ECO:0000313" key="12">
    <source>
        <dbReference type="Proteomes" id="UP000236723"/>
    </source>
</evidence>
<comment type="pathway">
    <text evidence="1 8">Purine metabolism; 7-cyano-7-deazaguanine biosynthesis.</text>
</comment>
<dbReference type="AlphaFoldDB" id="A0A1H6E821"/>
<dbReference type="GO" id="GO:0008616">
    <property type="term" value="P:tRNA queuosine(34) biosynthetic process"/>
    <property type="evidence" value="ECO:0007669"/>
    <property type="project" value="UniProtKB-KW"/>
</dbReference>
<dbReference type="GO" id="GO:0070497">
    <property type="term" value="F:6-carboxytetrahydropterin synthase activity"/>
    <property type="evidence" value="ECO:0007669"/>
    <property type="project" value="UniProtKB-EC"/>
</dbReference>
<protein>
    <recommendedName>
        <fullName evidence="3 8">6-carboxy-5,6,7,8-tetrahydropterin synthase</fullName>
        <ecNumber evidence="8">4.-.-.-</ecNumber>
    </recommendedName>
</protein>
<proteinExistence type="inferred from homology"/>
<feature type="active site" description="Charge relay system" evidence="9">
    <location>
        <position position="112"/>
    </location>
</feature>
<evidence type="ECO:0000256" key="6">
    <source>
        <dbReference type="ARBA" id="ARBA00023239"/>
    </source>
</evidence>
<evidence type="ECO:0000256" key="2">
    <source>
        <dbReference type="ARBA" id="ARBA00008900"/>
    </source>
</evidence>
<organism evidence="11 12">
    <name type="scientific">Thermomonospora echinospora</name>
    <dbReference type="NCBI Taxonomy" id="1992"/>
    <lineage>
        <taxon>Bacteria</taxon>
        <taxon>Bacillati</taxon>
        <taxon>Actinomycetota</taxon>
        <taxon>Actinomycetes</taxon>
        <taxon>Streptosporangiales</taxon>
        <taxon>Thermomonosporaceae</taxon>
        <taxon>Thermomonospora</taxon>
    </lineage>
</organism>
<dbReference type="Gene3D" id="3.30.479.10">
    <property type="entry name" value="6-pyruvoyl tetrahydropterin synthase/QueD"/>
    <property type="match status" value="1"/>
</dbReference>
<feature type="binding site" evidence="10">
    <location>
        <position position="14"/>
    </location>
    <ligand>
        <name>Zn(2+)</name>
        <dbReference type="ChEBI" id="CHEBI:29105"/>
    </ligand>
</feature>
<accession>A0A1H6E821</accession>
<evidence type="ECO:0000256" key="8">
    <source>
        <dbReference type="PIRNR" id="PIRNR006113"/>
    </source>
</evidence>
<keyword evidence="8" id="KW-0671">Queuosine biosynthesis</keyword>
<gene>
    <name evidence="11" type="ORF">SAMN04489712_1417</name>
</gene>
<dbReference type="OrthoDB" id="9804698at2"/>
<feature type="active site" description="Proton acceptor" evidence="9">
    <location>
        <position position="25"/>
    </location>
</feature>
<evidence type="ECO:0000256" key="3">
    <source>
        <dbReference type="ARBA" id="ARBA00018141"/>
    </source>
</evidence>
<feature type="binding site" evidence="10">
    <location>
        <position position="31"/>
    </location>
    <ligand>
        <name>Zn(2+)</name>
        <dbReference type="ChEBI" id="CHEBI:29105"/>
    </ligand>
</feature>
<evidence type="ECO:0000256" key="5">
    <source>
        <dbReference type="ARBA" id="ARBA00022833"/>
    </source>
</evidence>
<sequence>MYEIAKSFGFSASHRLERLPEGHKCRRLHGHNYTVEIRLIAEELDEQDFVADFGELDRVGEWLRVAFDHRHLNDVLTVDPTCERLAEVIYEWCVRHLPSALTPMLHAVRVSESPSSWAEYRRAAETETAR</sequence>
<dbReference type="PIRSF" id="PIRSF006113">
    <property type="entry name" value="PTP_synth"/>
    <property type="match status" value="1"/>
</dbReference>
<name>A0A1H6E821_9ACTN</name>
<dbReference type="SUPFAM" id="SSF55620">
    <property type="entry name" value="Tetrahydrobiopterin biosynthesis enzymes-like"/>
    <property type="match status" value="1"/>
</dbReference>
<dbReference type="UniPathway" id="UPA00391"/>
<reference evidence="12" key="1">
    <citation type="submission" date="2016-10" db="EMBL/GenBank/DDBJ databases">
        <authorList>
            <person name="Varghese N."/>
            <person name="Submissions S."/>
        </authorList>
    </citation>
    <scope>NUCLEOTIDE SEQUENCE [LARGE SCALE GENOMIC DNA]</scope>
    <source>
        <strain evidence="12">DSM 43163</strain>
    </source>
</reference>
<evidence type="ECO:0000313" key="11">
    <source>
        <dbReference type="EMBL" id="SEG93847.1"/>
    </source>
</evidence>
<evidence type="ECO:0000256" key="1">
    <source>
        <dbReference type="ARBA" id="ARBA00005061"/>
    </source>
</evidence>
<dbReference type="Proteomes" id="UP000236723">
    <property type="component" value="Unassembled WGS sequence"/>
</dbReference>
<dbReference type="Pfam" id="PF01242">
    <property type="entry name" value="PTPS"/>
    <property type="match status" value="1"/>
</dbReference>
<dbReference type="InterPro" id="IPR007115">
    <property type="entry name" value="6-PTP_synth/QueD"/>
</dbReference>
<dbReference type="PANTHER" id="PTHR12589:SF7">
    <property type="entry name" value="6-PYRUVOYL TETRAHYDROBIOPTERIN SYNTHASE"/>
    <property type="match status" value="1"/>
</dbReference>
<dbReference type="InterPro" id="IPR038418">
    <property type="entry name" value="6-PTP_synth/QueD_sf"/>
</dbReference>
<dbReference type="EC" id="4.-.-.-" evidence="8"/>
<keyword evidence="4 8" id="KW-0479">Metal-binding</keyword>
<feature type="active site" description="Charge relay system" evidence="9">
    <location>
        <position position="69"/>
    </location>
</feature>
<comment type="similarity">
    <text evidence="2 8">Belongs to the PTPS family. QueD subfamily.</text>
</comment>
<comment type="catalytic activity">
    <reaction evidence="7 8">
        <text>7,8-dihydroneopterin 3'-triphosphate + H2O = 6-carboxy-5,6,7,8-tetrahydropterin + triphosphate + acetaldehyde + 2 H(+)</text>
        <dbReference type="Rhea" id="RHEA:27966"/>
        <dbReference type="ChEBI" id="CHEBI:15343"/>
        <dbReference type="ChEBI" id="CHEBI:15377"/>
        <dbReference type="ChEBI" id="CHEBI:15378"/>
        <dbReference type="ChEBI" id="CHEBI:18036"/>
        <dbReference type="ChEBI" id="CHEBI:58462"/>
        <dbReference type="ChEBI" id="CHEBI:61032"/>
        <dbReference type="EC" id="4.1.2.50"/>
    </reaction>
</comment>
<dbReference type="EMBL" id="FNVO01000041">
    <property type="protein sequence ID" value="SEG93847.1"/>
    <property type="molecule type" value="Genomic_DNA"/>
</dbReference>
<feature type="binding site" evidence="10">
    <location>
        <position position="29"/>
    </location>
    <ligand>
        <name>Zn(2+)</name>
        <dbReference type="ChEBI" id="CHEBI:29105"/>
    </ligand>
</feature>
<evidence type="ECO:0000256" key="7">
    <source>
        <dbReference type="ARBA" id="ARBA00048807"/>
    </source>
</evidence>
<evidence type="ECO:0000256" key="9">
    <source>
        <dbReference type="PIRSR" id="PIRSR006113-1"/>
    </source>
</evidence>
<keyword evidence="5 8" id="KW-0862">Zinc</keyword>
<keyword evidence="12" id="KW-1185">Reference proteome</keyword>
<dbReference type="GO" id="GO:0046872">
    <property type="term" value="F:metal ion binding"/>
    <property type="evidence" value="ECO:0007669"/>
    <property type="project" value="UniProtKB-KW"/>
</dbReference>